<keyword evidence="2" id="KW-0812">Transmembrane</keyword>
<reference evidence="4 5" key="1">
    <citation type="submission" date="2018-03" db="EMBL/GenBank/DDBJ databases">
        <title>Genomic Encyclopedia of Archaeal and Bacterial Type Strains, Phase II (KMG-II): from individual species to whole genera.</title>
        <authorList>
            <person name="Goeker M."/>
        </authorList>
    </citation>
    <scope>NUCLEOTIDE SEQUENCE [LARGE SCALE GENOMIC DNA]</scope>
    <source>
        <strain evidence="4 5">DSM 25027</strain>
    </source>
</reference>
<evidence type="ECO:0000256" key="2">
    <source>
        <dbReference type="SAM" id="Phobius"/>
    </source>
</evidence>
<keyword evidence="1" id="KW-0175">Coiled coil</keyword>
<feature type="coiled-coil region" evidence="1">
    <location>
        <begin position="143"/>
        <end position="170"/>
    </location>
</feature>
<proteinExistence type="predicted"/>
<dbReference type="AlphaFoldDB" id="A0A2T0MI69"/>
<feature type="transmembrane region" description="Helical" evidence="2">
    <location>
        <begin position="81"/>
        <end position="102"/>
    </location>
</feature>
<accession>A0A2T0MI69</accession>
<name>A0A2T0MI69_9FLAO</name>
<dbReference type="PANTHER" id="PTHR34220:SF7">
    <property type="entry name" value="SENSOR HISTIDINE KINASE YPDA"/>
    <property type="match status" value="1"/>
</dbReference>
<evidence type="ECO:0000259" key="3">
    <source>
        <dbReference type="Pfam" id="PF06580"/>
    </source>
</evidence>
<feature type="transmembrane region" description="Helical" evidence="2">
    <location>
        <begin position="46"/>
        <end position="69"/>
    </location>
</feature>
<keyword evidence="4" id="KW-0808">Transferase</keyword>
<keyword evidence="5" id="KW-1185">Reference proteome</keyword>
<feature type="domain" description="Signal transduction histidine kinase internal region" evidence="3">
    <location>
        <begin position="163"/>
        <end position="240"/>
    </location>
</feature>
<dbReference type="Proteomes" id="UP000237640">
    <property type="component" value="Unassembled WGS sequence"/>
</dbReference>
<dbReference type="EMBL" id="PVYX01000001">
    <property type="protein sequence ID" value="PRX57287.1"/>
    <property type="molecule type" value="Genomic_DNA"/>
</dbReference>
<comment type="caution">
    <text evidence="4">The sequence shown here is derived from an EMBL/GenBank/DDBJ whole genome shotgun (WGS) entry which is preliminary data.</text>
</comment>
<keyword evidence="2" id="KW-1133">Transmembrane helix</keyword>
<dbReference type="InterPro" id="IPR050640">
    <property type="entry name" value="Bact_2-comp_sensor_kinase"/>
</dbReference>
<gene>
    <name evidence="4" type="ORF">CLV81_1290</name>
</gene>
<feature type="transmembrane region" description="Helical" evidence="2">
    <location>
        <begin position="7"/>
        <end position="26"/>
    </location>
</feature>
<dbReference type="RefSeq" id="WP_106144189.1">
    <property type="nucleotide sequence ID" value="NZ_PVYX01000001.1"/>
</dbReference>
<sequence>MRDKNNIFFLWHVAFWAIYIFIKVYHEYLWTYPKYDYMGAYAVVRMALISQLGTLIPKMLFTYWVAYWVLPTNRGTITKIFFFLGGLGASAALYRLFVFLVVQSQLLGDLASNGNLFTLPRLSSTMMDLLWVAGIGTALVLLQKQALAKNREKELEKQKLSVELKVLKQQTNPHFLLNTLNNLYALSRKKSEKTPEVILKLSELLKFMLYGIPETYIPLSKEVELIRNYIDLEKLRFGPQLKIETEISKNLEGISIAPLLLLPLVENAFKHGASENIGTKEIKLILRLTGGDHLFFSVVNSLDFNRTMNKKGIGLHNLKRQLELQYKVFSLEVVPSSESFSVELALDLGEKNQVSYHRG</sequence>
<dbReference type="PANTHER" id="PTHR34220">
    <property type="entry name" value="SENSOR HISTIDINE KINASE YPDA"/>
    <property type="match status" value="1"/>
</dbReference>
<protein>
    <submittedName>
        <fullName evidence="4">Histidine kinase</fullName>
    </submittedName>
</protein>
<dbReference type="InterPro" id="IPR010559">
    <property type="entry name" value="Sig_transdc_His_kin_internal"/>
</dbReference>
<feature type="transmembrane region" description="Helical" evidence="2">
    <location>
        <begin position="122"/>
        <end position="142"/>
    </location>
</feature>
<dbReference type="OrthoDB" id="9809908at2"/>
<dbReference type="GO" id="GO:0000155">
    <property type="term" value="F:phosphorelay sensor kinase activity"/>
    <property type="evidence" value="ECO:0007669"/>
    <property type="project" value="InterPro"/>
</dbReference>
<dbReference type="Pfam" id="PF06580">
    <property type="entry name" value="His_kinase"/>
    <property type="match status" value="1"/>
</dbReference>
<evidence type="ECO:0000256" key="1">
    <source>
        <dbReference type="SAM" id="Coils"/>
    </source>
</evidence>
<organism evidence="4 5">
    <name type="scientific">Flagellimonas meridianipacifica</name>
    <dbReference type="NCBI Taxonomy" id="1080225"/>
    <lineage>
        <taxon>Bacteria</taxon>
        <taxon>Pseudomonadati</taxon>
        <taxon>Bacteroidota</taxon>
        <taxon>Flavobacteriia</taxon>
        <taxon>Flavobacteriales</taxon>
        <taxon>Flavobacteriaceae</taxon>
        <taxon>Flagellimonas</taxon>
    </lineage>
</organism>
<dbReference type="GO" id="GO:0016020">
    <property type="term" value="C:membrane"/>
    <property type="evidence" value="ECO:0007669"/>
    <property type="project" value="InterPro"/>
</dbReference>
<keyword evidence="2" id="KW-0472">Membrane</keyword>
<evidence type="ECO:0000313" key="5">
    <source>
        <dbReference type="Proteomes" id="UP000237640"/>
    </source>
</evidence>
<keyword evidence="4" id="KW-0418">Kinase</keyword>
<evidence type="ECO:0000313" key="4">
    <source>
        <dbReference type="EMBL" id="PRX57287.1"/>
    </source>
</evidence>